<protein>
    <submittedName>
        <fullName evidence="1">Uncharacterized protein</fullName>
    </submittedName>
</protein>
<evidence type="ECO:0000313" key="1">
    <source>
        <dbReference type="EMBL" id="KAL2915227.1"/>
    </source>
</evidence>
<gene>
    <name evidence="1" type="ORF">HK105_205334</name>
</gene>
<keyword evidence="2" id="KW-1185">Reference proteome</keyword>
<dbReference type="EMBL" id="JADGIZ020000026">
    <property type="protein sequence ID" value="KAL2915227.1"/>
    <property type="molecule type" value="Genomic_DNA"/>
</dbReference>
<proteinExistence type="predicted"/>
<comment type="caution">
    <text evidence="1">The sequence shown here is derived from an EMBL/GenBank/DDBJ whole genome shotgun (WGS) entry which is preliminary data.</text>
</comment>
<reference evidence="1 2" key="1">
    <citation type="submission" date="2023-09" db="EMBL/GenBank/DDBJ databases">
        <title>Pangenome analysis of Batrachochytrium dendrobatidis and related Chytrids.</title>
        <authorList>
            <person name="Yacoub M.N."/>
            <person name="Stajich J.E."/>
            <person name="James T.Y."/>
        </authorList>
    </citation>
    <scope>NUCLEOTIDE SEQUENCE [LARGE SCALE GENOMIC DNA]</scope>
    <source>
        <strain evidence="1 2">JEL0888</strain>
    </source>
</reference>
<organism evidence="1 2">
    <name type="scientific">Polyrhizophydium stewartii</name>
    <dbReference type="NCBI Taxonomy" id="2732419"/>
    <lineage>
        <taxon>Eukaryota</taxon>
        <taxon>Fungi</taxon>
        <taxon>Fungi incertae sedis</taxon>
        <taxon>Chytridiomycota</taxon>
        <taxon>Chytridiomycota incertae sedis</taxon>
        <taxon>Chytridiomycetes</taxon>
        <taxon>Rhizophydiales</taxon>
        <taxon>Rhizophydiales incertae sedis</taxon>
        <taxon>Polyrhizophydium</taxon>
    </lineage>
</organism>
<dbReference type="Proteomes" id="UP001527925">
    <property type="component" value="Unassembled WGS sequence"/>
</dbReference>
<sequence length="109" mass="12286">MPDNPASAQVNVHVRKDNGEANVRARRVGKYDRETFIDLLNVRCTSTRATLATLETKDYITYQAAKKSNSYCPGPGTYDVNYAIGRHVANDTNFALSKSDMLKQRMRNK</sequence>
<accession>A0ABR4N6S5</accession>
<name>A0ABR4N6S5_9FUNG</name>
<evidence type="ECO:0000313" key="2">
    <source>
        <dbReference type="Proteomes" id="UP001527925"/>
    </source>
</evidence>